<dbReference type="GO" id="GO:0045893">
    <property type="term" value="P:positive regulation of DNA-templated transcription"/>
    <property type="evidence" value="ECO:0007669"/>
    <property type="project" value="InterPro"/>
</dbReference>
<dbReference type="InterPro" id="IPR047057">
    <property type="entry name" value="MerR_fam"/>
</dbReference>
<sequence length="144" mass="16245">MKIGELARHTGCPVETIRYYEREGLLPAPARSASNYRLYGQTHVERLGFIRHCRVLDMSHEEIRQLLALRDDPQSPCDSVNDLIDAHIGHVETQMASLQALHQQLVELRHRCSGHNDTGHCGILNELEKRDPVSGGPSRLHPLS</sequence>
<protein>
    <submittedName>
        <fullName evidence="3">Cd(II)/Pb(II)-responsive transcriptional regulator</fullName>
    </submittedName>
</protein>
<evidence type="ECO:0000256" key="1">
    <source>
        <dbReference type="ARBA" id="ARBA00023125"/>
    </source>
</evidence>
<feature type="domain" description="HTH merR-type" evidence="2">
    <location>
        <begin position="1"/>
        <end position="69"/>
    </location>
</feature>
<dbReference type="InterPro" id="IPR009061">
    <property type="entry name" value="DNA-bd_dom_put_sf"/>
</dbReference>
<organism evidence="3 4">
    <name type="scientific">Halopseudomonas phragmitis</name>
    <dbReference type="NCBI Taxonomy" id="1931241"/>
    <lineage>
        <taxon>Bacteria</taxon>
        <taxon>Pseudomonadati</taxon>
        <taxon>Pseudomonadota</taxon>
        <taxon>Gammaproteobacteria</taxon>
        <taxon>Pseudomonadales</taxon>
        <taxon>Pseudomonadaceae</taxon>
        <taxon>Halopseudomonas</taxon>
    </lineage>
</organism>
<dbReference type="RefSeq" id="WP_080051758.1">
    <property type="nucleotide sequence ID" value="NZ_CP020100.1"/>
</dbReference>
<dbReference type="InterPro" id="IPR011791">
    <property type="entry name" value="CadR-PbrR"/>
</dbReference>
<evidence type="ECO:0000313" key="3">
    <source>
        <dbReference type="EMBL" id="AQZ96850.1"/>
    </source>
</evidence>
<name>A0A1V0BAE5_9GAMM</name>
<keyword evidence="1" id="KW-0238">DNA-binding</keyword>
<gene>
    <name evidence="3" type="ORF">BVH74_15430</name>
</gene>
<dbReference type="PANTHER" id="PTHR30204">
    <property type="entry name" value="REDOX-CYCLING DRUG-SENSING TRANSCRIPTIONAL ACTIVATOR SOXR"/>
    <property type="match status" value="1"/>
</dbReference>
<dbReference type="KEGG" id="ppha:BVH74_15430"/>
<dbReference type="InterPro" id="IPR000551">
    <property type="entry name" value="MerR-type_HTH_dom"/>
</dbReference>
<evidence type="ECO:0000259" key="2">
    <source>
        <dbReference type="PROSITE" id="PS50937"/>
    </source>
</evidence>
<dbReference type="AlphaFoldDB" id="A0A1V0BAE5"/>
<keyword evidence="4" id="KW-1185">Reference proteome</keyword>
<dbReference type="Proteomes" id="UP000243488">
    <property type="component" value="Chromosome"/>
</dbReference>
<dbReference type="PROSITE" id="PS50937">
    <property type="entry name" value="HTH_MERR_2"/>
    <property type="match status" value="1"/>
</dbReference>
<reference evidence="3 4" key="1">
    <citation type="submission" date="2017-03" db="EMBL/GenBank/DDBJ databases">
        <title>Complete genome sequence of the novel DNRA strain Pseudomonas sp. S-6-2 isolated from Chinese polluted river sediment. Journal of Biotechnology.</title>
        <authorList>
            <person name="Li J."/>
            <person name="Xiang F."/>
            <person name="Wang L."/>
            <person name="Xi L."/>
            <person name="Liu J."/>
        </authorList>
    </citation>
    <scope>NUCLEOTIDE SEQUENCE [LARGE SCALE GENOMIC DNA]</scope>
    <source>
        <strain evidence="3 4">S-6-2</strain>
    </source>
</reference>
<evidence type="ECO:0000313" key="4">
    <source>
        <dbReference type="Proteomes" id="UP000243488"/>
    </source>
</evidence>
<dbReference type="EMBL" id="CP020100">
    <property type="protein sequence ID" value="AQZ96850.1"/>
    <property type="molecule type" value="Genomic_DNA"/>
</dbReference>
<dbReference type="Gene3D" id="1.10.1660.10">
    <property type="match status" value="1"/>
</dbReference>
<dbReference type="SMART" id="SM00422">
    <property type="entry name" value="HTH_MERR"/>
    <property type="match status" value="1"/>
</dbReference>
<dbReference type="Pfam" id="PF13411">
    <property type="entry name" value="MerR_1"/>
    <property type="match status" value="1"/>
</dbReference>
<dbReference type="CDD" id="cd04784">
    <property type="entry name" value="HTH_CadR-PbrR"/>
    <property type="match status" value="1"/>
</dbReference>
<dbReference type="GO" id="GO:0046872">
    <property type="term" value="F:metal ion binding"/>
    <property type="evidence" value="ECO:0007669"/>
    <property type="project" value="InterPro"/>
</dbReference>
<dbReference type="GO" id="GO:0003700">
    <property type="term" value="F:DNA-binding transcription factor activity"/>
    <property type="evidence" value="ECO:0007669"/>
    <property type="project" value="InterPro"/>
</dbReference>
<dbReference type="GO" id="GO:0003677">
    <property type="term" value="F:DNA binding"/>
    <property type="evidence" value="ECO:0007669"/>
    <property type="project" value="UniProtKB-KW"/>
</dbReference>
<proteinExistence type="predicted"/>
<dbReference type="SUPFAM" id="SSF46955">
    <property type="entry name" value="Putative DNA-binding domain"/>
    <property type="match status" value="1"/>
</dbReference>
<dbReference type="STRING" id="1931241.BVH74_15430"/>
<dbReference type="NCBIfam" id="TIGR02047">
    <property type="entry name" value="CadR-PbrR"/>
    <property type="match status" value="1"/>
</dbReference>
<accession>A0A1V0BAE5</accession>
<dbReference type="PANTHER" id="PTHR30204:SF92">
    <property type="entry name" value="HTH-TYPE TRANSCRIPTIONAL REGULATOR ZNTR"/>
    <property type="match status" value="1"/>
</dbReference>
<dbReference type="PRINTS" id="PR00040">
    <property type="entry name" value="HTHMERR"/>
</dbReference>